<dbReference type="EMBL" id="VMBG01000002">
    <property type="protein sequence ID" value="TSJ77417.1"/>
    <property type="molecule type" value="Genomic_DNA"/>
</dbReference>
<organism evidence="3 4">
    <name type="scientific">Rariglobus hedericola</name>
    <dbReference type="NCBI Taxonomy" id="2597822"/>
    <lineage>
        <taxon>Bacteria</taxon>
        <taxon>Pseudomonadati</taxon>
        <taxon>Verrucomicrobiota</taxon>
        <taxon>Opitutia</taxon>
        <taxon>Opitutales</taxon>
        <taxon>Opitutaceae</taxon>
        <taxon>Rariglobus</taxon>
    </lineage>
</organism>
<evidence type="ECO:0000259" key="2">
    <source>
        <dbReference type="PROSITE" id="PS50110"/>
    </source>
</evidence>
<dbReference type="Proteomes" id="UP000315648">
    <property type="component" value="Unassembled WGS sequence"/>
</dbReference>
<reference evidence="3 4" key="1">
    <citation type="submission" date="2019-07" db="EMBL/GenBank/DDBJ databases">
        <title>Description of 53C-WASEF.</title>
        <authorList>
            <person name="Pitt A."/>
            <person name="Hahn M.W."/>
        </authorList>
    </citation>
    <scope>NUCLEOTIDE SEQUENCE [LARGE SCALE GENOMIC DNA]</scope>
    <source>
        <strain evidence="3 4">53C-WASEF</strain>
    </source>
</reference>
<name>A0A556QLA2_9BACT</name>
<dbReference type="Gene3D" id="3.40.50.2300">
    <property type="match status" value="1"/>
</dbReference>
<dbReference type="SUPFAM" id="SSF52172">
    <property type="entry name" value="CheY-like"/>
    <property type="match status" value="1"/>
</dbReference>
<dbReference type="PANTHER" id="PTHR44520">
    <property type="entry name" value="RESPONSE REGULATOR RCP1-RELATED"/>
    <property type="match status" value="1"/>
</dbReference>
<evidence type="ECO:0000313" key="3">
    <source>
        <dbReference type="EMBL" id="TSJ77417.1"/>
    </source>
</evidence>
<dbReference type="SMART" id="SM00448">
    <property type="entry name" value="REC"/>
    <property type="match status" value="1"/>
</dbReference>
<dbReference type="InterPro" id="IPR001789">
    <property type="entry name" value="Sig_transdc_resp-reg_receiver"/>
</dbReference>
<accession>A0A556QLA2</accession>
<dbReference type="PANTHER" id="PTHR44520:SF1">
    <property type="entry name" value="TWO-COMPONENT SYSTEM REGULATORY PROTEIN"/>
    <property type="match status" value="1"/>
</dbReference>
<dbReference type="GO" id="GO:0000160">
    <property type="term" value="P:phosphorelay signal transduction system"/>
    <property type="evidence" value="ECO:0007669"/>
    <property type="project" value="InterPro"/>
</dbReference>
<feature type="domain" description="Response regulatory" evidence="2">
    <location>
        <begin position="8"/>
        <end position="136"/>
    </location>
</feature>
<dbReference type="InterPro" id="IPR052893">
    <property type="entry name" value="TCS_response_regulator"/>
</dbReference>
<keyword evidence="4" id="KW-1185">Reference proteome</keyword>
<dbReference type="Pfam" id="PF00072">
    <property type="entry name" value="Response_reg"/>
    <property type="match status" value="1"/>
</dbReference>
<evidence type="ECO:0000313" key="4">
    <source>
        <dbReference type="Proteomes" id="UP000315648"/>
    </source>
</evidence>
<sequence length="152" mass="17347">MSTPTQARVLYVEDEQGDVFFMRNAFKKLGAHDRFHAVEDGERAISYLSGREPYADRERHPLPTFVLLDLNLPIRSGFEVLEWLRGQPEFKTLPVVIFSSSGRLEDRERAEKLGATEYLLKPTSGSQFLDMAKQLTNTWLARQASVEMPAQS</sequence>
<dbReference type="OrthoDB" id="195863at2"/>
<keyword evidence="1" id="KW-0597">Phosphoprotein</keyword>
<comment type="caution">
    <text evidence="3">The sequence shown here is derived from an EMBL/GenBank/DDBJ whole genome shotgun (WGS) entry which is preliminary data.</text>
</comment>
<gene>
    <name evidence="3" type="ORF">FPL22_15110</name>
</gene>
<feature type="modified residue" description="4-aspartylphosphate" evidence="1">
    <location>
        <position position="69"/>
    </location>
</feature>
<evidence type="ECO:0000256" key="1">
    <source>
        <dbReference type="PROSITE-ProRule" id="PRU00169"/>
    </source>
</evidence>
<dbReference type="InterPro" id="IPR011006">
    <property type="entry name" value="CheY-like_superfamily"/>
</dbReference>
<dbReference type="AlphaFoldDB" id="A0A556QLA2"/>
<dbReference type="CDD" id="cd17557">
    <property type="entry name" value="REC_Rcp-like"/>
    <property type="match status" value="1"/>
</dbReference>
<dbReference type="RefSeq" id="WP_144353819.1">
    <property type="nucleotide sequence ID" value="NZ_CBCRVV010000008.1"/>
</dbReference>
<dbReference type="PROSITE" id="PS50110">
    <property type="entry name" value="RESPONSE_REGULATORY"/>
    <property type="match status" value="1"/>
</dbReference>
<protein>
    <submittedName>
        <fullName evidence="3">Response regulator</fullName>
    </submittedName>
</protein>
<proteinExistence type="predicted"/>